<dbReference type="RefSeq" id="WP_109932555.1">
    <property type="nucleotide sequence ID" value="NZ_QGNY01000009.1"/>
</dbReference>
<reference evidence="3" key="1">
    <citation type="submission" date="2018-05" db="EMBL/GenBank/DDBJ databases">
        <title>Pedobacter paludis sp. nov., isolated from wetland soil.</title>
        <authorList>
            <person name="Zhang Y."/>
        </authorList>
    </citation>
    <scope>NUCLEOTIDE SEQUENCE [LARGE SCALE GENOMIC DNA]</scope>
    <source>
        <strain evidence="3">R-8</strain>
    </source>
</reference>
<feature type="transmembrane region" description="Helical" evidence="1">
    <location>
        <begin position="40"/>
        <end position="57"/>
    </location>
</feature>
<evidence type="ECO:0000313" key="2">
    <source>
        <dbReference type="EMBL" id="PWS29997.1"/>
    </source>
</evidence>
<dbReference type="AlphaFoldDB" id="A0A317EVV0"/>
<dbReference type="EMBL" id="QGNY01000009">
    <property type="protein sequence ID" value="PWS29997.1"/>
    <property type="molecule type" value="Genomic_DNA"/>
</dbReference>
<accession>A0A317EVV0</accession>
<comment type="caution">
    <text evidence="2">The sequence shown here is derived from an EMBL/GenBank/DDBJ whole genome shotgun (WGS) entry which is preliminary data.</text>
</comment>
<evidence type="ECO:0000313" key="3">
    <source>
        <dbReference type="Proteomes" id="UP000245391"/>
    </source>
</evidence>
<feature type="transmembrane region" description="Helical" evidence="1">
    <location>
        <begin position="64"/>
        <end position="83"/>
    </location>
</feature>
<proteinExistence type="predicted"/>
<keyword evidence="1" id="KW-1133">Transmembrane helix</keyword>
<protein>
    <submittedName>
        <fullName evidence="2">Uncharacterized protein</fullName>
    </submittedName>
</protein>
<evidence type="ECO:0000256" key="1">
    <source>
        <dbReference type="SAM" id="Phobius"/>
    </source>
</evidence>
<keyword evidence="3" id="KW-1185">Reference proteome</keyword>
<name>A0A317EVV0_9SPHI</name>
<keyword evidence="1" id="KW-0472">Membrane</keyword>
<dbReference type="Proteomes" id="UP000245391">
    <property type="component" value="Unassembled WGS sequence"/>
</dbReference>
<sequence length="261" mass="30650">MTLKSFGQKLKRFLKAFLFTILCIVYLFLTIWTFCYSLSIFYVFVIVLAIGLILYFRRKKRRDLSAILVVGLLIFLIATPYNLSQYNSNAAGFQARVNRGKSLTFKEKCGIYGNVLMIIVLDYIPLREASVMNFYMLFPKENKTRVFYSNAYLRAQDIKPLLDKKGKNVVAWNKWNERLNGNFRFAAAFDPCTIEVTDEGTYKKAVLITPFHYRKNYTTRNATHAMHGLFEFHINEGLFWYLQHKGWLHPYTAVWIAKFDK</sequence>
<keyword evidence="1" id="KW-0812">Transmembrane</keyword>
<feature type="transmembrane region" description="Helical" evidence="1">
    <location>
        <begin position="12"/>
        <end position="34"/>
    </location>
</feature>
<dbReference type="OrthoDB" id="756920at2"/>
<gene>
    <name evidence="2" type="ORF">DF947_20650</name>
</gene>
<organism evidence="2 3">
    <name type="scientific">Pedobacter paludis</name>
    <dbReference type="NCBI Taxonomy" id="2203212"/>
    <lineage>
        <taxon>Bacteria</taxon>
        <taxon>Pseudomonadati</taxon>
        <taxon>Bacteroidota</taxon>
        <taxon>Sphingobacteriia</taxon>
        <taxon>Sphingobacteriales</taxon>
        <taxon>Sphingobacteriaceae</taxon>
        <taxon>Pedobacter</taxon>
    </lineage>
</organism>